<feature type="chain" id="PRO_5003696070" evidence="1">
    <location>
        <begin position="24"/>
        <end position="64"/>
    </location>
</feature>
<sequence length="64" mass="6180">MDFRSLGGVILAGALGLASCASAASIGQQKSAPTTGGTGSASLFEIDRTVVSVGALKAVEAPSK</sequence>
<dbReference type="PATRIC" id="fig|1163408.3.peg.1649"/>
<proteinExistence type="predicted"/>
<feature type="signal peptide" evidence="1">
    <location>
        <begin position="1"/>
        <end position="23"/>
    </location>
</feature>
<name>I4VRS2_9GAMM</name>
<organism evidence="2 3">
    <name type="scientific">Rhodanobacter fulvus Jip2</name>
    <dbReference type="NCBI Taxonomy" id="1163408"/>
    <lineage>
        <taxon>Bacteria</taxon>
        <taxon>Pseudomonadati</taxon>
        <taxon>Pseudomonadota</taxon>
        <taxon>Gammaproteobacteria</taxon>
        <taxon>Lysobacterales</taxon>
        <taxon>Rhodanobacteraceae</taxon>
        <taxon>Rhodanobacter</taxon>
    </lineage>
</organism>
<accession>I4VRS2</accession>
<evidence type="ECO:0000256" key="1">
    <source>
        <dbReference type="SAM" id="SignalP"/>
    </source>
</evidence>
<dbReference type="PROSITE" id="PS51257">
    <property type="entry name" value="PROKAR_LIPOPROTEIN"/>
    <property type="match status" value="1"/>
</dbReference>
<reference evidence="2 3" key="1">
    <citation type="journal article" date="2012" name="J. Bacteriol.">
        <title>Genome sequences for six rhodanobacter strains, isolated from soils and the terrestrial subsurface, with variable denitrification capabilities.</title>
        <authorList>
            <person name="Kostka J.E."/>
            <person name="Green S.J."/>
            <person name="Rishishwar L."/>
            <person name="Prakash O."/>
            <person name="Katz L.S."/>
            <person name="Marino-Ramirez L."/>
            <person name="Jordan I.K."/>
            <person name="Munk C."/>
            <person name="Ivanova N."/>
            <person name="Mikhailova N."/>
            <person name="Watson D.B."/>
            <person name="Brown S.D."/>
            <person name="Palumbo A.V."/>
            <person name="Brooks S.C."/>
        </authorList>
    </citation>
    <scope>NUCLEOTIDE SEQUENCE [LARGE SCALE GENOMIC DNA]</scope>
    <source>
        <strain evidence="3">Jip2T</strain>
    </source>
</reference>
<dbReference type="EMBL" id="AJXU01000030">
    <property type="protein sequence ID" value="EIL89913.1"/>
    <property type="molecule type" value="Genomic_DNA"/>
</dbReference>
<dbReference type="RefSeq" id="WP_007081246.1">
    <property type="nucleotide sequence ID" value="NZ_AJXU01000030.1"/>
</dbReference>
<protein>
    <submittedName>
        <fullName evidence="2">Uncharacterized protein</fullName>
    </submittedName>
</protein>
<dbReference type="STRING" id="1163408.UU9_08043"/>
<gene>
    <name evidence="2" type="ORF">UU9_08043</name>
</gene>
<evidence type="ECO:0000313" key="3">
    <source>
        <dbReference type="Proteomes" id="UP000004210"/>
    </source>
</evidence>
<keyword evidence="1" id="KW-0732">Signal</keyword>
<dbReference type="Proteomes" id="UP000004210">
    <property type="component" value="Unassembled WGS sequence"/>
</dbReference>
<comment type="caution">
    <text evidence="2">The sequence shown here is derived from an EMBL/GenBank/DDBJ whole genome shotgun (WGS) entry which is preliminary data.</text>
</comment>
<evidence type="ECO:0000313" key="2">
    <source>
        <dbReference type="EMBL" id="EIL89913.1"/>
    </source>
</evidence>
<dbReference type="AlphaFoldDB" id="I4VRS2"/>
<keyword evidence="3" id="KW-1185">Reference proteome</keyword>